<accession>A8J8T6</accession>
<dbReference type="Gene3D" id="3.40.250.10">
    <property type="entry name" value="Rhodanese-like domain"/>
    <property type="match status" value="1"/>
</dbReference>
<evidence type="ECO:0000313" key="3">
    <source>
        <dbReference type="Proteomes" id="UP000006906"/>
    </source>
</evidence>
<dbReference type="HOGENOM" id="CLU_913246_0_0_1"/>
<dbReference type="InterPro" id="IPR036873">
    <property type="entry name" value="Rhodanese-like_dom_sf"/>
</dbReference>
<dbReference type="AlphaFoldDB" id="A8J8T6"/>
<protein>
    <submittedName>
        <fullName evidence="2">Uncharacterized protein</fullName>
    </submittedName>
</protein>
<reference evidence="2 3" key="1">
    <citation type="journal article" date="2007" name="Science">
        <title>The Chlamydomonas genome reveals the evolution of key animal and plant functions.</title>
        <authorList>
            <person name="Merchant S.S."/>
            <person name="Prochnik S.E."/>
            <person name="Vallon O."/>
            <person name="Harris E.H."/>
            <person name="Karpowicz S.J."/>
            <person name="Witman G.B."/>
            <person name="Terry A."/>
            <person name="Salamov A."/>
            <person name="Fritz-Laylin L.K."/>
            <person name="Marechal-Drouard L."/>
            <person name="Marshall W.F."/>
            <person name="Qu L.H."/>
            <person name="Nelson D.R."/>
            <person name="Sanderfoot A.A."/>
            <person name="Spalding M.H."/>
            <person name="Kapitonov V.V."/>
            <person name="Ren Q."/>
            <person name="Ferris P."/>
            <person name="Lindquist E."/>
            <person name="Shapiro H."/>
            <person name="Lucas S.M."/>
            <person name="Grimwood J."/>
            <person name="Schmutz J."/>
            <person name="Cardol P."/>
            <person name="Cerutti H."/>
            <person name="Chanfreau G."/>
            <person name="Chen C.L."/>
            <person name="Cognat V."/>
            <person name="Croft M.T."/>
            <person name="Dent R."/>
            <person name="Dutcher S."/>
            <person name="Fernandez E."/>
            <person name="Fukuzawa H."/>
            <person name="Gonzalez-Ballester D."/>
            <person name="Gonzalez-Halphen D."/>
            <person name="Hallmann A."/>
            <person name="Hanikenne M."/>
            <person name="Hippler M."/>
            <person name="Inwood W."/>
            <person name="Jabbari K."/>
            <person name="Kalanon M."/>
            <person name="Kuras R."/>
            <person name="Lefebvre P.A."/>
            <person name="Lemaire S.D."/>
            <person name="Lobanov A.V."/>
            <person name="Lohr M."/>
            <person name="Manuell A."/>
            <person name="Meier I."/>
            <person name="Mets L."/>
            <person name="Mittag M."/>
            <person name="Mittelmeier T."/>
            <person name="Moroney J.V."/>
            <person name="Moseley J."/>
            <person name="Napoli C."/>
            <person name="Nedelcu A.M."/>
            <person name="Niyogi K."/>
            <person name="Novoselov S.V."/>
            <person name="Paulsen I.T."/>
            <person name="Pazour G."/>
            <person name="Purton S."/>
            <person name="Ral J.P."/>
            <person name="Riano-Pachon D.M."/>
            <person name="Riekhof W."/>
            <person name="Rymarquis L."/>
            <person name="Schroda M."/>
            <person name="Stern D."/>
            <person name="Umen J."/>
            <person name="Willows R."/>
            <person name="Wilson N."/>
            <person name="Zimmer S.L."/>
            <person name="Allmer J."/>
            <person name="Balk J."/>
            <person name="Bisova K."/>
            <person name="Chen C.J."/>
            <person name="Elias M."/>
            <person name="Gendler K."/>
            <person name="Hauser C."/>
            <person name="Lamb M.R."/>
            <person name="Ledford H."/>
            <person name="Long J.C."/>
            <person name="Minagawa J."/>
            <person name="Page M.D."/>
            <person name="Pan J."/>
            <person name="Pootakham W."/>
            <person name="Roje S."/>
            <person name="Rose A."/>
            <person name="Stahlberg E."/>
            <person name="Terauchi A.M."/>
            <person name="Yang P."/>
            <person name="Ball S."/>
            <person name="Bowler C."/>
            <person name="Dieckmann C.L."/>
            <person name="Gladyshev V.N."/>
            <person name="Green P."/>
            <person name="Jorgensen R."/>
            <person name="Mayfield S."/>
            <person name="Mueller-Roeber B."/>
            <person name="Rajamani S."/>
            <person name="Sayre R.T."/>
            <person name="Brokstein P."/>
            <person name="Dubchak I."/>
            <person name="Goodstein D."/>
            <person name="Hornick L."/>
            <person name="Huang Y.W."/>
            <person name="Jhaveri J."/>
            <person name="Luo Y."/>
            <person name="Martinez D."/>
            <person name="Ngau W.C."/>
            <person name="Otillar B."/>
            <person name="Poliakov A."/>
            <person name="Porter A."/>
            <person name="Szajkowski L."/>
            <person name="Werner G."/>
            <person name="Zhou K."/>
            <person name="Grigoriev I.V."/>
            <person name="Rokhsar D.S."/>
            <person name="Grossman A.R."/>
        </authorList>
    </citation>
    <scope>NUCLEOTIDE SEQUENCE [LARGE SCALE GENOMIC DNA]</scope>
    <source>
        <strain evidence="3">CC-503</strain>
    </source>
</reference>
<dbReference type="CD-CODE" id="EA8B71D1">
    <property type="entry name" value="Pyrenoid"/>
</dbReference>
<dbReference type="InParanoid" id="A8J8T6"/>
<dbReference type="PROSITE" id="PS50206">
    <property type="entry name" value="RHODANESE_3"/>
    <property type="match status" value="1"/>
</dbReference>
<dbReference type="Pfam" id="PF00581">
    <property type="entry name" value="Rhodanese"/>
    <property type="match status" value="1"/>
</dbReference>
<dbReference type="PANTHER" id="PTHR44542">
    <property type="entry name" value="THIOSULFATE SULFURTRANSFERASE 18"/>
    <property type="match status" value="1"/>
</dbReference>
<evidence type="ECO:0000313" key="2">
    <source>
        <dbReference type="EMBL" id="PNW71648.1"/>
    </source>
</evidence>
<dbReference type="GO" id="GO:0003824">
    <property type="term" value="F:catalytic activity"/>
    <property type="evidence" value="ECO:0007669"/>
    <property type="project" value="InterPro"/>
</dbReference>
<dbReference type="OrthoDB" id="566238at2759"/>
<dbReference type="PaxDb" id="3055-EDO99843"/>
<dbReference type="InterPro" id="IPR001763">
    <property type="entry name" value="Rhodanese-like_dom"/>
</dbReference>
<dbReference type="SMART" id="SM00450">
    <property type="entry name" value="RHOD"/>
    <property type="match status" value="1"/>
</dbReference>
<dbReference type="KEGG" id="cre:CHLRE_16g663150v5"/>
<organism evidence="2 3">
    <name type="scientific">Chlamydomonas reinhardtii</name>
    <name type="common">Chlamydomonas smithii</name>
    <dbReference type="NCBI Taxonomy" id="3055"/>
    <lineage>
        <taxon>Eukaryota</taxon>
        <taxon>Viridiplantae</taxon>
        <taxon>Chlorophyta</taxon>
        <taxon>core chlorophytes</taxon>
        <taxon>Chlorophyceae</taxon>
        <taxon>CS clade</taxon>
        <taxon>Chlamydomonadales</taxon>
        <taxon>Chlamydomonadaceae</taxon>
        <taxon>Chlamydomonas</taxon>
    </lineage>
</organism>
<dbReference type="GeneID" id="5723446"/>
<dbReference type="STRING" id="3055.A8J8T6"/>
<proteinExistence type="predicted"/>
<gene>
    <name evidence="2" type="ORF">CHLRE_16g663150v5</name>
</gene>
<feature type="compositionally biased region" description="Low complexity" evidence="1">
    <location>
        <begin position="221"/>
        <end position="271"/>
    </location>
</feature>
<feature type="region of interest" description="Disordered" evidence="1">
    <location>
        <begin position="221"/>
        <end position="305"/>
    </location>
</feature>
<keyword evidence="3" id="KW-1185">Reference proteome</keyword>
<dbReference type="Proteomes" id="UP000006906">
    <property type="component" value="Chromosome 16"/>
</dbReference>
<dbReference type="EMBL" id="CM008977">
    <property type="protein sequence ID" value="PNW71648.1"/>
    <property type="molecule type" value="Genomic_DNA"/>
</dbReference>
<dbReference type="PANTHER" id="PTHR44542:SF14">
    <property type="entry name" value="PROTEIN HIGH ARSENIC CONTENT 1, MITOCHONDRIAL-RELATED"/>
    <property type="match status" value="1"/>
</dbReference>
<dbReference type="InterPro" id="IPR044684">
    <property type="entry name" value="STR17/STR18/HARC1-like"/>
</dbReference>
<evidence type="ECO:0000256" key="1">
    <source>
        <dbReference type="SAM" id="MobiDB-lite"/>
    </source>
</evidence>
<dbReference type="CDD" id="cd00158">
    <property type="entry name" value="RHOD"/>
    <property type="match status" value="1"/>
</dbReference>
<dbReference type="eggNOG" id="ENOG502R2YU">
    <property type="taxonomic scope" value="Eukaryota"/>
</dbReference>
<dbReference type="RefSeq" id="XP_001697960.1">
    <property type="nucleotide sequence ID" value="XM_001697908.2"/>
</dbReference>
<dbReference type="SUPFAM" id="SSF52821">
    <property type="entry name" value="Rhodanese/Cell cycle control phosphatase"/>
    <property type="match status" value="1"/>
</dbReference>
<name>A8J8T6_CHLRE</name>
<sequence length="305" mass="32514">MLQTRCSSLAGRRAGCRTWGGCRQATVVVAAYGAAGAGGRARFVDVEEGKKLLDQSGYKFLDVRSKSEYEREHLTKPPRACFNVPHQPESDFAARVARQLPSTATKMLVVCSDGGEASSRAVQQLEAAGYNEALGVEGGYQAWTKVFTTSGRRRPPPGRWVSSGREALKSGLNIPGVAESYDEGGNLINARYAKGYKSPQQLQEELEKLSSDRAAAAAAATASSSSAATSSSSLSSAASSWRRPQEPQQLEQPARSQSRQAQPAAQTQRLRASWREALAAEVEGGADSDGGQAEAAAPKKYSAWR</sequence>
<dbReference type="Gramene" id="PNW71648">
    <property type="protein sequence ID" value="PNW71648"/>
    <property type="gene ID" value="CHLRE_16g663150v5"/>
</dbReference>